<dbReference type="EMBL" id="KY684083">
    <property type="protein sequence ID" value="ARF08513.1"/>
    <property type="molecule type" value="Genomic_DNA"/>
</dbReference>
<proteinExistence type="predicted"/>
<accession>A0A1V0S9Z2</accession>
<name>A0A1V0S9Z2_9VIRU</name>
<protein>
    <submittedName>
        <fullName evidence="1">Uncharacterized protein</fullName>
    </submittedName>
</protein>
<evidence type="ECO:0000313" key="1">
    <source>
        <dbReference type="EMBL" id="ARF08513.1"/>
    </source>
</evidence>
<sequence length="95" mass="11510">MQIKSAIYMDDNVKIYFEHNTDNIKKFLDYNKNNNDFNDVIVRGYVVFRKSLKNRKKNITTVPNSKSVYKSMKQKLYIYMLMYIWKNTKSHQILS</sequence>
<gene>
    <name evidence="1" type="ORF">Catovirus_1_563</name>
</gene>
<reference evidence="1" key="1">
    <citation type="journal article" date="2017" name="Science">
        <title>Giant viruses with an expanded complement of translation system components.</title>
        <authorList>
            <person name="Schulz F."/>
            <person name="Yutin N."/>
            <person name="Ivanova N.N."/>
            <person name="Ortega D.R."/>
            <person name="Lee T.K."/>
            <person name="Vierheilig J."/>
            <person name="Daims H."/>
            <person name="Horn M."/>
            <person name="Wagner M."/>
            <person name="Jensen G.J."/>
            <person name="Kyrpides N.C."/>
            <person name="Koonin E.V."/>
            <person name="Woyke T."/>
        </authorList>
    </citation>
    <scope>NUCLEOTIDE SEQUENCE</scope>
    <source>
        <strain evidence="1">CTV1</strain>
    </source>
</reference>
<organism evidence="1">
    <name type="scientific">Catovirus CTV1</name>
    <dbReference type="NCBI Taxonomy" id="1977631"/>
    <lineage>
        <taxon>Viruses</taxon>
        <taxon>Varidnaviria</taxon>
        <taxon>Bamfordvirae</taxon>
        <taxon>Nucleocytoviricota</taxon>
        <taxon>Megaviricetes</taxon>
        <taxon>Imitervirales</taxon>
        <taxon>Mimiviridae</taxon>
        <taxon>Klosneuvirinae</taxon>
        <taxon>Catovirus</taxon>
    </lineage>
</organism>